<dbReference type="Pfam" id="PF01624">
    <property type="entry name" value="MutS_I"/>
    <property type="match status" value="1"/>
</dbReference>
<dbReference type="InterPro" id="IPR007860">
    <property type="entry name" value="DNA_mmatch_repair_MutS_con_dom"/>
</dbReference>
<evidence type="ECO:0000256" key="4">
    <source>
        <dbReference type="ARBA" id="ARBA00022763"/>
    </source>
</evidence>
<feature type="coiled-coil region" evidence="11">
    <location>
        <begin position="518"/>
        <end position="545"/>
    </location>
</feature>
<dbReference type="PANTHER" id="PTHR11361:SF34">
    <property type="entry name" value="DNA MISMATCH REPAIR PROTEIN MSH1, MITOCHONDRIAL"/>
    <property type="match status" value="1"/>
</dbReference>
<dbReference type="SMART" id="SM00533">
    <property type="entry name" value="MUTSd"/>
    <property type="match status" value="1"/>
</dbReference>
<dbReference type="FunFam" id="3.40.1170.10:FF:000001">
    <property type="entry name" value="DNA mismatch repair protein MutS"/>
    <property type="match status" value="1"/>
</dbReference>
<dbReference type="InterPro" id="IPR007696">
    <property type="entry name" value="DNA_mismatch_repair_MutS_core"/>
</dbReference>
<dbReference type="InterPro" id="IPR007861">
    <property type="entry name" value="DNA_mismatch_repair_MutS_clamp"/>
</dbReference>
<dbReference type="Gene3D" id="3.30.420.110">
    <property type="entry name" value="MutS, connector domain"/>
    <property type="match status" value="1"/>
</dbReference>
<dbReference type="SUPFAM" id="SSF48334">
    <property type="entry name" value="DNA repair protein MutS, domain III"/>
    <property type="match status" value="1"/>
</dbReference>
<accession>A0A7C1HTC3</accession>
<dbReference type="Gene3D" id="1.10.1420.10">
    <property type="match status" value="2"/>
</dbReference>
<dbReference type="Gene3D" id="3.40.1170.10">
    <property type="entry name" value="DNA repair protein MutS, domain I"/>
    <property type="match status" value="1"/>
</dbReference>
<evidence type="ECO:0000313" key="13">
    <source>
        <dbReference type="EMBL" id="HDQ88537.1"/>
    </source>
</evidence>
<evidence type="ECO:0000256" key="1">
    <source>
        <dbReference type="ARBA" id="ARBA00006271"/>
    </source>
</evidence>
<proteinExistence type="inferred from homology"/>
<dbReference type="GO" id="GO:0030983">
    <property type="term" value="F:mismatched DNA binding"/>
    <property type="evidence" value="ECO:0007669"/>
    <property type="project" value="InterPro"/>
</dbReference>
<dbReference type="Pfam" id="PF00488">
    <property type="entry name" value="MutS_V"/>
    <property type="match status" value="1"/>
</dbReference>
<evidence type="ECO:0000256" key="5">
    <source>
        <dbReference type="ARBA" id="ARBA00022840"/>
    </source>
</evidence>
<dbReference type="SUPFAM" id="SSF55271">
    <property type="entry name" value="DNA repair protein MutS, domain I"/>
    <property type="match status" value="1"/>
</dbReference>
<dbReference type="HAMAP" id="MF_00096">
    <property type="entry name" value="MutS"/>
    <property type="match status" value="1"/>
</dbReference>
<comment type="caution">
    <text evidence="13">The sequence shown here is derived from an EMBL/GenBank/DDBJ whole genome shotgun (WGS) entry which is preliminary data.</text>
</comment>
<dbReference type="AlphaFoldDB" id="A0A7C1HTC3"/>
<dbReference type="Pfam" id="PF05190">
    <property type="entry name" value="MutS_IV"/>
    <property type="match status" value="1"/>
</dbReference>
<evidence type="ECO:0000256" key="6">
    <source>
        <dbReference type="ARBA" id="ARBA00023125"/>
    </source>
</evidence>
<dbReference type="InterPro" id="IPR017261">
    <property type="entry name" value="DNA_mismatch_repair_MutS/MSH"/>
</dbReference>
<gene>
    <name evidence="9 13" type="primary">mutS</name>
    <name evidence="13" type="ORF">ENN92_00070</name>
</gene>
<dbReference type="EMBL" id="DSDM01000006">
    <property type="protein sequence ID" value="HDQ88537.1"/>
    <property type="molecule type" value="Genomic_DNA"/>
</dbReference>
<evidence type="ECO:0000259" key="12">
    <source>
        <dbReference type="PROSITE" id="PS00486"/>
    </source>
</evidence>
<evidence type="ECO:0000256" key="2">
    <source>
        <dbReference type="ARBA" id="ARBA00021982"/>
    </source>
</evidence>
<dbReference type="NCBIfam" id="NF003810">
    <property type="entry name" value="PRK05399.1"/>
    <property type="match status" value="1"/>
</dbReference>
<evidence type="ECO:0000256" key="9">
    <source>
        <dbReference type="HAMAP-Rule" id="MF_00096"/>
    </source>
</evidence>
<evidence type="ECO:0000256" key="10">
    <source>
        <dbReference type="RuleBase" id="RU003756"/>
    </source>
</evidence>
<keyword evidence="3 9" id="KW-0547">Nucleotide-binding</keyword>
<evidence type="ECO:0000256" key="8">
    <source>
        <dbReference type="ARBA" id="ARBA00024647"/>
    </source>
</evidence>
<feature type="domain" description="DNA mismatch repair proteins mutS family" evidence="12">
    <location>
        <begin position="709"/>
        <end position="725"/>
    </location>
</feature>
<sequence>MSNNFATPMMQQHAQIKQKYPDCIIFFRLGDFYEMFLEDAKIGAEILDITLTSRDRGKDGKIPMAGVPYHAVDSYLPRLVKAGYKVAICEQIGSPDSGGLMKREIVRVVTPGTLMTEGCLEKKENNYIFSLVYSETAKKTQLGLALADISTGEFLVQEFSLETKKEIGEVLKEFIYTYNPTECVLTSTDYNDTEILEIIRNNPSVCVNFAPENSPSLASPEKYLKTQFKVANLSSFGIEDREFAQKAGVLLLTYLSESQKSSLDHITSISLINREGFVSLDSATIQNLELFSSLRNGSKRGSLIEYLDKTQTSMGGRLLRLWVRNPLQRVEEIESRYNAIDFFVSNVNYFEKLREWLTEITDIERILGRLSVGIGNPVDLKSLEYSLQKALELREFFEAPEITLPEILIHIRDQISVEMRDLIKYLQSTIKEDPPIDPKNGGIVCTGVNTELDDLKNSISYSKDWLSKLEVQQREATGISSLKVRFNKVYGYYIEITKPNLALVPENYIRKQTMVGGERFITEELKEHEEKILSSEEKINELEYTIFLEAVKKVLEYTLQIKKAAYSIASLDCLLDFAHFGLKNDFTRPTLVSTGVLEINEGRHPVVENSLEIGAFNPNSTFVNKNNPSLLILTGPNMSGKSVYIRQVAIIVLLAQIGCFVPAKSAKITSVDKIFVRSGASDMISAGISTFMLEMLEAAYILNNATQNSLVIMDEVGRGTSTYDGISIAWAIAEYLISSKLGSKTLFATHYHELCALEEKYPKKVKNYSVLVKQNSEGSPVFMHKVVEGSAEHSYGISVAEMAGIPMEVTKNARKILQDLESRGLRVTVS</sequence>
<evidence type="ECO:0000256" key="11">
    <source>
        <dbReference type="SAM" id="Coils"/>
    </source>
</evidence>
<feature type="binding site" evidence="9">
    <location>
        <begin position="635"/>
        <end position="642"/>
    </location>
    <ligand>
        <name>ATP</name>
        <dbReference type="ChEBI" id="CHEBI:30616"/>
    </ligand>
</feature>
<dbReference type="PROSITE" id="PS00486">
    <property type="entry name" value="DNA_MISMATCH_REPAIR_2"/>
    <property type="match status" value="1"/>
</dbReference>
<comment type="function">
    <text evidence="8 9">This protein is involved in the repair of mismatches in DNA. It is possible that it carries out the mismatch recognition step. This protein has a weak ATPase activity.</text>
</comment>
<dbReference type="SMART" id="SM00534">
    <property type="entry name" value="MUTSac"/>
    <property type="match status" value="1"/>
</dbReference>
<dbReference type="GO" id="GO:0006298">
    <property type="term" value="P:mismatch repair"/>
    <property type="evidence" value="ECO:0007669"/>
    <property type="project" value="UniProtKB-UniRule"/>
</dbReference>
<reference evidence="13" key="1">
    <citation type="journal article" date="2020" name="mSystems">
        <title>Genome- and Community-Level Interaction Insights into Carbon Utilization and Element Cycling Functions of Hydrothermarchaeota in Hydrothermal Sediment.</title>
        <authorList>
            <person name="Zhou Z."/>
            <person name="Liu Y."/>
            <person name="Xu W."/>
            <person name="Pan J."/>
            <person name="Luo Z.H."/>
            <person name="Li M."/>
        </authorList>
    </citation>
    <scope>NUCLEOTIDE SEQUENCE [LARGE SCALE GENOMIC DNA]</scope>
    <source>
        <strain evidence="13">SpSt-1219</strain>
    </source>
</reference>
<name>A0A7C1HTC3_UNCKA</name>
<dbReference type="Pfam" id="PF05188">
    <property type="entry name" value="MutS_II"/>
    <property type="match status" value="1"/>
</dbReference>
<dbReference type="GO" id="GO:0140664">
    <property type="term" value="F:ATP-dependent DNA damage sensor activity"/>
    <property type="evidence" value="ECO:0007669"/>
    <property type="project" value="InterPro"/>
</dbReference>
<dbReference type="InterPro" id="IPR007695">
    <property type="entry name" value="DNA_mismatch_repair_MutS-lik_N"/>
</dbReference>
<dbReference type="PANTHER" id="PTHR11361">
    <property type="entry name" value="DNA MISMATCH REPAIR PROTEIN MUTS FAMILY MEMBER"/>
    <property type="match status" value="1"/>
</dbReference>
<dbReference type="SUPFAM" id="SSF53150">
    <property type="entry name" value="DNA repair protein MutS, domain II"/>
    <property type="match status" value="1"/>
</dbReference>
<keyword evidence="5 9" id="KW-0067">ATP-binding</keyword>
<keyword evidence="6 9" id="KW-0238">DNA-binding</keyword>
<dbReference type="InterPro" id="IPR036187">
    <property type="entry name" value="DNA_mismatch_repair_MutS_sf"/>
</dbReference>
<dbReference type="GO" id="GO:0003684">
    <property type="term" value="F:damaged DNA binding"/>
    <property type="evidence" value="ECO:0007669"/>
    <property type="project" value="UniProtKB-UniRule"/>
</dbReference>
<comment type="similarity">
    <text evidence="1 9 10">Belongs to the DNA mismatch repair MutS family.</text>
</comment>
<dbReference type="InterPro" id="IPR016151">
    <property type="entry name" value="DNA_mismatch_repair_MutS_N"/>
</dbReference>
<keyword evidence="4 9" id="KW-0227">DNA damage</keyword>
<dbReference type="NCBIfam" id="TIGR01070">
    <property type="entry name" value="mutS1"/>
    <property type="match status" value="1"/>
</dbReference>
<dbReference type="InterPro" id="IPR045076">
    <property type="entry name" value="MutS"/>
</dbReference>
<dbReference type="InterPro" id="IPR005748">
    <property type="entry name" value="DNA_mismatch_repair_MutS"/>
</dbReference>
<keyword evidence="7 9" id="KW-0234">DNA repair</keyword>
<protein>
    <recommendedName>
        <fullName evidence="2 9">DNA mismatch repair protein MutS</fullName>
    </recommendedName>
</protein>
<dbReference type="FunFam" id="3.40.50.300:FF:000870">
    <property type="entry name" value="MutS protein homolog 4"/>
    <property type="match status" value="1"/>
</dbReference>
<organism evidence="13">
    <name type="scientific">candidate division WWE3 bacterium</name>
    <dbReference type="NCBI Taxonomy" id="2053526"/>
    <lineage>
        <taxon>Bacteria</taxon>
        <taxon>Katanobacteria</taxon>
    </lineage>
</organism>
<evidence type="ECO:0000256" key="3">
    <source>
        <dbReference type="ARBA" id="ARBA00022741"/>
    </source>
</evidence>
<dbReference type="PIRSF" id="PIRSF037677">
    <property type="entry name" value="DNA_mis_repair_Msh6"/>
    <property type="match status" value="1"/>
</dbReference>
<dbReference type="Proteomes" id="UP000886066">
    <property type="component" value="Unassembled WGS sequence"/>
</dbReference>
<dbReference type="InterPro" id="IPR036678">
    <property type="entry name" value="MutS_con_dom_sf"/>
</dbReference>
<dbReference type="Gene3D" id="3.40.50.300">
    <property type="entry name" value="P-loop containing nucleotide triphosphate hydrolases"/>
    <property type="match status" value="1"/>
</dbReference>
<keyword evidence="11" id="KW-0175">Coiled coil</keyword>
<dbReference type="GO" id="GO:0005524">
    <property type="term" value="F:ATP binding"/>
    <property type="evidence" value="ECO:0007669"/>
    <property type="project" value="UniProtKB-UniRule"/>
</dbReference>
<dbReference type="GO" id="GO:0005829">
    <property type="term" value="C:cytosol"/>
    <property type="evidence" value="ECO:0007669"/>
    <property type="project" value="TreeGrafter"/>
</dbReference>
<evidence type="ECO:0000256" key="7">
    <source>
        <dbReference type="ARBA" id="ARBA00023204"/>
    </source>
</evidence>
<dbReference type="SUPFAM" id="SSF52540">
    <property type="entry name" value="P-loop containing nucleoside triphosphate hydrolases"/>
    <property type="match status" value="1"/>
</dbReference>
<dbReference type="InterPro" id="IPR000432">
    <property type="entry name" value="DNA_mismatch_repair_MutS_C"/>
</dbReference>
<dbReference type="InterPro" id="IPR027417">
    <property type="entry name" value="P-loop_NTPase"/>
</dbReference>
<dbReference type="Pfam" id="PF05192">
    <property type="entry name" value="MutS_III"/>
    <property type="match status" value="1"/>
</dbReference>